<protein>
    <submittedName>
        <fullName evidence="1">Uncharacterized protein</fullName>
    </submittedName>
</protein>
<comment type="caution">
    <text evidence="1">The sequence shown here is derived from an EMBL/GenBank/DDBJ whole genome shotgun (WGS) entry which is preliminary data.</text>
</comment>
<organism evidence="1 2">
    <name type="scientific">Scortum barcoo</name>
    <name type="common">barcoo grunter</name>
    <dbReference type="NCBI Taxonomy" id="214431"/>
    <lineage>
        <taxon>Eukaryota</taxon>
        <taxon>Metazoa</taxon>
        <taxon>Chordata</taxon>
        <taxon>Craniata</taxon>
        <taxon>Vertebrata</taxon>
        <taxon>Euteleostomi</taxon>
        <taxon>Actinopterygii</taxon>
        <taxon>Neopterygii</taxon>
        <taxon>Teleostei</taxon>
        <taxon>Neoteleostei</taxon>
        <taxon>Acanthomorphata</taxon>
        <taxon>Eupercaria</taxon>
        <taxon>Centrarchiformes</taxon>
        <taxon>Terapontoidei</taxon>
        <taxon>Terapontidae</taxon>
        <taxon>Scortum</taxon>
    </lineage>
</organism>
<name>A0ACB8X3P1_9TELE</name>
<accession>A0ACB8X3P1</accession>
<evidence type="ECO:0000313" key="2">
    <source>
        <dbReference type="Proteomes" id="UP000831701"/>
    </source>
</evidence>
<dbReference type="Proteomes" id="UP000831701">
    <property type="component" value="Chromosome 3"/>
</dbReference>
<sequence length="1379" mass="157351">LQGRMAETQTLNFGPEWLRALSGGGGSGGGGSGCAVASPPLSPALPKYKLADYRYGREEMLALYVKDNKIPIDLHDKEFLPILQEEPLPPLALVSFTEEEQVGVLIIMSGLYLGEKWEDHKLFRNFSMSVNSAAVLRLTGRGGGPIAGAPRGRSTSRGRGRGRGDGGFYQRSFDDVEGFGRGGREMHRSQSWEERGDRRFEKPGRKDPDVAPGHFPMNHSFTFNHLPHPLLFVVRGNYEDAGTGLPRKHDFTRSESENWRSSRDDQNGEDDEGGWRLAGTRRDGDRWCPPSPDGPRSAGWREHPEQRRRFPFDAREDERGYRRPRSGSGSMEDERDSLPEWCLEDADEEAGTFDSSGAFLSLKKASKEPILEEAELDFKPLEECEEGLEEEDCQSKETKETDAEAKREAERKELPRVSEEAPPAASPVAPAVSEPQAPAQTISQSQPRKTEESERPVERQPPLELPPEPCKVPLHIPMSNSMLESLPMTHISTTLAEVTAPSPTIQLPQQKPMEVPVVMNNPLPFPSSILAPIGRPTNVPHDTDEDEGLKHFEQEAEKMVAYLQDGVLDDDRLAAKTSEKPKPAGLPLTHEAALKWFYKDPQGEIQGPFSNQEMTEWFQAGYFTMSLLVKRGCDDVFQPLGEIMKIWGRVPFTPGPAPPPLQGDGDQERLKRQQELTALNLYQLQQLQYQYLLRQQYAQALAQQKAAALSSAPLQQQQQHQQQINLLLQQYQALKIRASESLLPPVTRSLSVPDSGSVWEMQNPSSQASCTPNLQQAAPNTWDGSSVWDLPIDSMAQAPTIEQMQQLEKSKSAKLELERREAEMRAKREEEERKRLEEALRARQEEERKRLEEEELARQKQEEALRRQREQEEAQRRQKEEEERLAQEEALRRLEERRREEEERKKREEFLRKQEEERRKQEELEALRRREEEKRLEEEAAAAAAAAALAQQQEEEQRRREQEAQRQQELQRQRQQQQEALRRLQQQQQQLVLMKLPSSSKWGQQSTNAINQTQNALSLAEIQKLEEERERQAREEQRRQQQEFMKLQQQQALQQAQQPQAKLSGWGSVAKQPVHTKSLLEIQREEAQQMKQRKDHQQQQQQQQQQHPIVSQQIRSQTRTTPLSNTVWGSVNTSTCTNWGSDSSSIWGDTHNSNMGFWDEAVKEAVQQPPPQRKSGTQKNNKGNANLSNSVSGRANKKVEEEEKLLKLFQGVGKSQQDTFMQWCEQTLHTLNTANNLDVPTFASFLKEVDSPYEVHDYVRAYLGDTPEAKDFAKQFLERRAKQNANQQKQAPQNQQQALKQQQQQQQDSEWGGTGSSSLYQSNHTSGQQQQQQRFETVTSGKKKKKQKMVRADPSLLGFSVNASSERLNMGEIETLEDF</sequence>
<evidence type="ECO:0000313" key="1">
    <source>
        <dbReference type="EMBL" id="KAI3374937.1"/>
    </source>
</evidence>
<feature type="non-terminal residue" evidence="1">
    <location>
        <position position="1"/>
    </location>
</feature>
<proteinExistence type="predicted"/>
<keyword evidence="2" id="KW-1185">Reference proteome</keyword>
<reference evidence="1" key="1">
    <citation type="submission" date="2022-04" db="EMBL/GenBank/DDBJ databases">
        <title>Jade perch genome.</title>
        <authorList>
            <person name="Chao B."/>
        </authorList>
    </citation>
    <scope>NUCLEOTIDE SEQUENCE</scope>
    <source>
        <strain evidence="1">CB-2022</strain>
    </source>
</reference>
<gene>
    <name evidence="1" type="ORF">L3Q82_021464</name>
</gene>
<dbReference type="EMBL" id="CM041533">
    <property type="protein sequence ID" value="KAI3374937.1"/>
    <property type="molecule type" value="Genomic_DNA"/>
</dbReference>